<keyword evidence="13 16" id="KW-0472">Membrane</keyword>
<evidence type="ECO:0000256" key="12">
    <source>
        <dbReference type="ARBA" id="ARBA00023034"/>
    </source>
</evidence>
<organism evidence="18 19">
    <name type="scientific">Meganyctiphanes norvegica</name>
    <name type="common">Northern krill</name>
    <name type="synonym">Thysanopoda norvegica</name>
    <dbReference type="NCBI Taxonomy" id="48144"/>
    <lineage>
        <taxon>Eukaryota</taxon>
        <taxon>Metazoa</taxon>
        <taxon>Ecdysozoa</taxon>
        <taxon>Arthropoda</taxon>
        <taxon>Crustacea</taxon>
        <taxon>Multicrustacea</taxon>
        <taxon>Malacostraca</taxon>
        <taxon>Eumalacostraca</taxon>
        <taxon>Eucarida</taxon>
        <taxon>Euphausiacea</taxon>
        <taxon>Euphausiidae</taxon>
        <taxon>Meganyctiphanes</taxon>
    </lineage>
</organism>
<dbReference type="SUPFAM" id="SSF53448">
    <property type="entry name" value="Nucleotide-diphospho-sugar transferases"/>
    <property type="match status" value="1"/>
</dbReference>
<feature type="domain" description="Ricin B lectin" evidence="17">
    <location>
        <begin position="491"/>
        <end position="615"/>
    </location>
</feature>
<evidence type="ECO:0000256" key="11">
    <source>
        <dbReference type="ARBA" id="ARBA00022989"/>
    </source>
</evidence>
<keyword evidence="7 16" id="KW-0812">Transmembrane</keyword>
<comment type="caution">
    <text evidence="18">The sequence shown here is derived from an EMBL/GenBank/DDBJ whole genome shotgun (WGS) entry which is preliminary data.</text>
</comment>
<comment type="subcellular location">
    <subcellularLocation>
        <location evidence="2 16">Golgi apparatus membrane</location>
        <topology evidence="2 16">Single-pass type II membrane protein</topology>
    </subcellularLocation>
</comment>
<dbReference type="Pfam" id="PF00535">
    <property type="entry name" value="Glycos_transf_2"/>
    <property type="match status" value="1"/>
</dbReference>
<keyword evidence="8" id="KW-0479">Metal-binding</keyword>
<evidence type="ECO:0000256" key="14">
    <source>
        <dbReference type="ARBA" id="ARBA00023157"/>
    </source>
</evidence>
<keyword evidence="6 16" id="KW-0808">Transferase</keyword>
<dbReference type="InterPro" id="IPR045885">
    <property type="entry name" value="GalNAc-T"/>
</dbReference>
<keyword evidence="14 16" id="KW-1015">Disulfide bond</keyword>
<dbReference type="GO" id="GO:0046872">
    <property type="term" value="F:metal ion binding"/>
    <property type="evidence" value="ECO:0007669"/>
    <property type="project" value="UniProtKB-KW"/>
</dbReference>
<sequence length="647" mass="75221">MKRSFRNEKYLLNCVSVGVQEYKEKKIRNSSMWVCKKERGPLLRLLLLLVMLWISYKLFDIWIPSMKMPAPSQYTYEDMIKANDDDIWEPAVRTHNPTQPQEDVHHEQELEDKLEYVDKLGEFGVAVELPEISDLVTRQKVDGGYQRHAFNEYVSNMISYHRALPDVRDPRCPGIPTDLLPPTSVIICFHNEAWSTLLRTVHSVLNRSPPDLIEEIILVDDYSELEDLKEELNLYMFEFEKVRIIRTAKREGLIRARLLGSQAATAPILTFLDSHCECTDGWLEPLLQRITDSGWNTVVVPVIDIINADTLEYKSPGENLSKGGFDWQLMFKWIPSETDNSIMPLATATMSGGIFSIDRDYFNHLGGYDPEFDMWGSENLELSFKIWMCGGTLEIIPCSHVGHIFRSRMPYTWAGHPNSSAFRKNSIRLAEVWMDDYKKYYYEIVGHDQQLDIGDLSERKKLRQRLRCRSFQWYLENIIPELFVPDNSFATGQLRNVGAKTCLSPSYKLNSTVKGVAMQHCSHSTARQWPYWMYSHQSEVRYSTGDCLTNLDETHKVLLDRCHGYGRGQSWILRYHSKQLLNAISSKCLGIAEDGTSVEMQICDYEDPKQRWKFVKHKKEFEHVEEAKLKDYAKYRGDLDYFSVDNK</sequence>
<keyword evidence="9 16" id="KW-0430">Lectin</keyword>
<feature type="transmembrane region" description="Helical" evidence="16">
    <location>
        <begin position="42"/>
        <end position="63"/>
    </location>
</feature>
<keyword evidence="12 16" id="KW-0333">Golgi apparatus</keyword>
<dbReference type="AlphaFoldDB" id="A0AAV2PW69"/>
<evidence type="ECO:0000256" key="15">
    <source>
        <dbReference type="ARBA" id="ARBA00023211"/>
    </source>
</evidence>
<gene>
    <name evidence="18" type="ORF">MNOR_LOCUS5451</name>
</gene>
<evidence type="ECO:0000256" key="13">
    <source>
        <dbReference type="ARBA" id="ARBA00023136"/>
    </source>
</evidence>
<dbReference type="PANTHER" id="PTHR11675">
    <property type="entry name" value="N-ACETYLGALACTOSAMINYLTRANSFERASE"/>
    <property type="match status" value="1"/>
</dbReference>
<dbReference type="InterPro" id="IPR029044">
    <property type="entry name" value="Nucleotide-diphossugar_trans"/>
</dbReference>
<keyword evidence="10" id="KW-0735">Signal-anchor</keyword>
<evidence type="ECO:0000256" key="2">
    <source>
        <dbReference type="ARBA" id="ARBA00004323"/>
    </source>
</evidence>
<evidence type="ECO:0000256" key="4">
    <source>
        <dbReference type="ARBA" id="ARBA00005680"/>
    </source>
</evidence>
<dbReference type="Gene3D" id="2.80.10.50">
    <property type="match status" value="1"/>
</dbReference>
<evidence type="ECO:0000256" key="8">
    <source>
        <dbReference type="ARBA" id="ARBA00022723"/>
    </source>
</evidence>
<dbReference type="GO" id="GO:0000139">
    <property type="term" value="C:Golgi membrane"/>
    <property type="evidence" value="ECO:0007669"/>
    <property type="project" value="UniProtKB-SubCell"/>
</dbReference>
<accession>A0AAV2PW69</accession>
<dbReference type="FunFam" id="3.90.550.10:FF:000021">
    <property type="entry name" value="Polypeptide N-acetylgalactosaminyltransferase"/>
    <property type="match status" value="1"/>
</dbReference>
<dbReference type="CDD" id="cd02510">
    <property type="entry name" value="pp-GalNAc-T"/>
    <property type="match status" value="1"/>
</dbReference>
<dbReference type="Pfam" id="PF00652">
    <property type="entry name" value="Ricin_B_lectin"/>
    <property type="match status" value="1"/>
</dbReference>
<comment type="cofactor">
    <cofactor evidence="1 16">
        <name>Mn(2+)</name>
        <dbReference type="ChEBI" id="CHEBI:29035"/>
    </cofactor>
</comment>
<evidence type="ECO:0000256" key="7">
    <source>
        <dbReference type="ARBA" id="ARBA00022692"/>
    </source>
</evidence>
<dbReference type="InterPro" id="IPR000772">
    <property type="entry name" value="Ricin_B_lectin"/>
</dbReference>
<keyword evidence="19" id="KW-1185">Reference proteome</keyword>
<proteinExistence type="inferred from homology"/>
<dbReference type="EMBL" id="CAXKWB010002101">
    <property type="protein sequence ID" value="CAL4066204.1"/>
    <property type="molecule type" value="Genomic_DNA"/>
</dbReference>
<dbReference type="PANTHER" id="PTHR11675:SF131">
    <property type="entry name" value="POLYPEPTIDE N-ACETYLGALACTOSAMINYLTRANSFERASE 9-RELATED"/>
    <property type="match status" value="1"/>
</dbReference>
<dbReference type="InterPro" id="IPR035992">
    <property type="entry name" value="Ricin_B-like_lectins"/>
</dbReference>
<evidence type="ECO:0000256" key="5">
    <source>
        <dbReference type="ARBA" id="ARBA00022676"/>
    </source>
</evidence>
<dbReference type="GO" id="GO:0006493">
    <property type="term" value="P:protein O-linked glycosylation"/>
    <property type="evidence" value="ECO:0007669"/>
    <property type="project" value="TreeGrafter"/>
</dbReference>
<dbReference type="SMART" id="SM00458">
    <property type="entry name" value="RICIN"/>
    <property type="match status" value="1"/>
</dbReference>
<evidence type="ECO:0000256" key="3">
    <source>
        <dbReference type="ARBA" id="ARBA00004922"/>
    </source>
</evidence>
<keyword evidence="15 16" id="KW-0464">Manganese</keyword>
<dbReference type="EC" id="2.4.1.-" evidence="16"/>
<comment type="similarity">
    <text evidence="4 16">Belongs to the glycosyltransferase 2 family. GalNAc-T subfamily.</text>
</comment>
<evidence type="ECO:0000256" key="16">
    <source>
        <dbReference type="RuleBase" id="RU361242"/>
    </source>
</evidence>
<evidence type="ECO:0000256" key="9">
    <source>
        <dbReference type="ARBA" id="ARBA00022734"/>
    </source>
</evidence>
<reference evidence="18 19" key="1">
    <citation type="submission" date="2024-05" db="EMBL/GenBank/DDBJ databases">
        <authorList>
            <person name="Wallberg A."/>
        </authorList>
    </citation>
    <scope>NUCLEOTIDE SEQUENCE [LARGE SCALE GENOMIC DNA]</scope>
</reference>
<comment type="pathway">
    <text evidence="3 16">Protein modification; protein glycosylation.</text>
</comment>
<dbReference type="GO" id="GO:0004653">
    <property type="term" value="F:polypeptide N-acetylgalactosaminyltransferase activity"/>
    <property type="evidence" value="ECO:0007669"/>
    <property type="project" value="UniProtKB-ARBA"/>
</dbReference>
<name>A0AAV2PW69_MEGNR</name>
<evidence type="ECO:0000256" key="6">
    <source>
        <dbReference type="ARBA" id="ARBA00022679"/>
    </source>
</evidence>
<evidence type="ECO:0000259" key="17">
    <source>
        <dbReference type="SMART" id="SM00458"/>
    </source>
</evidence>
<evidence type="ECO:0000313" key="18">
    <source>
        <dbReference type="EMBL" id="CAL4066204.1"/>
    </source>
</evidence>
<dbReference type="GO" id="GO:0030246">
    <property type="term" value="F:carbohydrate binding"/>
    <property type="evidence" value="ECO:0007669"/>
    <property type="project" value="UniProtKB-KW"/>
</dbReference>
<protein>
    <recommendedName>
        <fullName evidence="16">Polypeptide N-acetylgalactosaminyltransferase</fullName>
        <ecNumber evidence="16">2.4.1.-</ecNumber>
    </recommendedName>
    <alternativeName>
        <fullName evidence="16">Protein-UDP acetylgalactosaminyltransferase</fullName>
    </alternativeName>
</protein>
<dbReference type="Gene3D" id="3.90.550.10">
    <property type="entry name" value="Spore Coat Polysaccharide Biosynthesis Protein SpsA, Chain A"/>
    <property type="match status" value="1"/>
</dbReference>
<keyword evidence="11 16" id="KW-1133">Transmembrane helix</keyword>
<evidence type="ECO:0000313" key="19">
    <source>
        <dbReference type="Proteomes" id="UP001497623"/>
    </source>
</evidence>
<dbReference type="SUPFAM" id="SSF50370">
    <property type="entry name" value="Ricin B-like lectins"/>
    <property type="match status" value="1"/>
</dbReference>
<dbReference type="Proteomes" id="UP001497623">
    <property type="component" value="Unassembled WGS sequence"/>
</dbReference>
<keyword evidence="5 16" id="KW-0328">Glycosyltransferase</keyword>
<dbReference type="InterPro" id="IPR001173">
    <property type="entry name" value="Glyco_trans_2-like"/>
</dbReference>
<evidence type="ECO:0000256" key="1">
    <source>
        <dbReference type="ARBA" id="ARBA00001936"/>
    </source>
</evidence>
<dbReference type="PROSITE" id="PS50231">
    <property type="entry name" value="RICIN_B_LECTIN"/>
    <property type="match status" value="1"/>
</dbReference>
<evidence type="ECO:0000256" key="10">
    <source>
        <dbReference type="ARBA" id="ARBA00022968"/>
    </source>
</evidence>